<evidence type="ECO:0000256" key="5">
    <source>
        <dbReference type="ARBA" id="ARBA00023014"/>
    </source>
</evidence>
<evidence type="ECO:0000256" key="7">
    <source>
        <dbReference type="ARBA" id="ARBA00047712"/>
    </source>
</evidence>
<keyword evidence="5 8" id="KW-0411">Iron-sulfur</keyword>
<evidence type="ECO:0000256" key="6">
    <source>
        <dbReference type="ARBA" id="ARBA00034078"/>
    </source>
</evidence>
<dbReference type="RefSeq" id="WP_096672554.1">
    <property type="nucleotide sequence ID" value="NZ_OANS01000002.1"/>
</dbReference>
<dbReference type="Pfam" id="PF01257">
    <property type="entry name" value="2Fe-2S_thioredx"/>
    <property type="match status" value="1"/>
</dbReference>
<dbReference type="PIRSF" id="PIRSF000216">
    <property type="entry name" value="NADH_DH_24kDa"/>
    <property type="match status" value="1"/>
</dbReference>
<dbReference type="PANTHER" id="PTHR10371:SF3">
    <property type="entry name" value="NADH DEHYDROGENASE [UBIQUINONE] FLAVOPROTEIN 2, MITOCHONDRIAL"/>
    <property type="match status" value="1"/>
</dbReference>
<dbReference type="OrthoDB" id="9807941at2"/>
<protein>
    <submittedName>
        <fullName evidence="9">NADH dehydrogenase subunit E</fullName>
    </submittedName>
</protein>
<keyword evidence="2 8" id="KW-0001">2Fe-2S</keyword>
<evidence type="ECO:0000256" key="2">
    <source>
        <dbReference type="ARBA" id="ARBA00022714"/>
    </source>
</evidence>
<name>A0A240DZK3_9BURK</name>
<feature type="binding site" evidence="8">
    <location>
        <position position="92"/>
    </location>
    <ligand>
        <name>[2Fe-2S] cluster</name>
        <dbReference type="ChEBI" id="CHEBI:190135"/>
    </ligand>
</feature>
<dbReference type="GO" id="GO:0046872">
    <property type="term" value="F:metal ion binding"/>
    <property type="evidence" value="ECO:0007669"/>
    <property type="project" value="UniProtKB-KW"/>
</dbReference>
<keyword evidence="10" id="KW-1185">Reference proteome</keyword>
<sequence>MTTTLQLSEKTLADIARNIAKYPPEQKQSAVMAALIAAQTEIGWVSPEVIETIANILEMPTIAVDEVATFYNMYDTKLVGKYKLVICTNLPCQLTHGETAATHLKETLGIGFNETTPCGTFTLKEGECMGACGDSPVMLVNNKHMCSFMSNEKIDALLNDLRAEGKSA</sequence>
<proteinExistence type="inferred from homology"/>
<keyword evidence="3 8" id="KW-0479">Metal-binding</keyword>
<dbReference type="FunFam" id="1.10.10.1590:FF:000001">
    <property type="entry name" value="NADH-quinone oxidoreductase subunit E"/>
    <property type="match status" value="1"/>
</dbReference>
<dbReference type="NCBIfam" id="NF005723">
    <property type="entry name" value="PRK07539.1-3"/>
    <property type="match status" value="1"/>
</dbReference>
<evidence type="ECO:0000313" key="9">
    <source>
        <dbReference type="EMBL" id="SNX28443.1"/>
    </source>
</evidence>
<comment type="cofactor">
    <cofactor evidence="6">
        <name>[2Fe-2S] cluster</name>
        <dbReference type="ChEBI" id="CHEBI:190135"/>
    </cofactor>
</comment>
<dbReference type="InterPro" id="IPR041921">
    <property type="entry name" value="NuoE_N"/>
</dbReference>
<dbReference type="Gene3D" id="3.40.30.10">
    <property type="entry name" value="Glutaredoxin"/>
    <property type="match status" value="1"/>
</dbReference>
<dbReference type="Gene3D" id="1.10.10.1590">
    <property type="entry name" value="NADH-quinone oxidoreductase subunit E"/>
    <property type="match status" value="1"/>
</dbReference>
<dbReference type="InterPro" id="IPR036249">
    <property type="entry name" value="Thioredoxin-like_sf"/>
</dbReference>
<feature type="binding site" evidence="8">
    <location>
        <position position="132"/>
    </location>
    <ligand>
        <name>[2Fe-2S] cluster</name>
        <dbReference type="ChEBI" id="CHEBI:190135"/>
    </ligand>
</feature>
<dbReference type="SUPFAM" id="SSF52833">
    <property type="entry name" value="Thioredoxin-like"/>
    <property type="match status" value="1"/>
</dbReference>
<comment type="similarity">
    <text evidence="1">Belongs to the complex I 24 kDa subunit family.</text>
</comment>
<dbReference type="NCBIfam" id="TIGR01958">
    <property type="entry name" value="nuoE_fam"/>
    <property type="match status" value="1"/>
</dbReference>
<dbReference type="InterPro" id="IPR002023">
    <property type="entry name" value="NuoE-like"/>
</dbReference>
<comment type="cofactor">
    <cofactor evidence="8">
        <name>[2Fe-2S] cluster</name>
        <dbReference type="ChEBI" id="CHEBI:190135"/>
    </cofactor>
    <text evidence="8">Binds 1 [2Fe-2S] cluster.</text>
</comment>
<evidence type="ECO:0000256" key="8">
    <source>
        <dbReference type="PIRSR" id="PIRSR000216-1"/>
    </source>
</evidence>
<dbReference type="EMBL" id="OANS01000002">
    <property type="protein sequence ID" value="SNX28443.1"/>
    <property type="molecule type" value="Genomic_DNA"/>
</dbReference>
<dbReference type="GO" id="GO:0051537">
    <property type="term" value="F:2 iron, 2 sulfur cluster binding"/>
    <property type="evidence" value="ECO:0007669"/>
    <property type="project" value="UniProtKB-KW"/>
</dbReference>
<feature type="binding site" evidence="8">
    <location>
        <position position="128"/>
    </location>
    <ligand>
        <name>[2Fe-2S] cluster</name>
        <dbReference type="ChEBI" id="CHEBI:190135"/>
    </ligand>
</feature>
<dbReference type="InterPro" id="IPR042128">
    <property type="entry name" value="NuoE_dom"/>
</dbReference>
<evidence type="ECO:0000313" key="10">
    <source>
        <dbReference type="Proteomes" id="UP000218069"/>
    </source>
</evidence>
<evidence type="ECO:0000256" key="3">
    <source>
        <dbReference type="ARBA" id="ARBA00022723"/>
    </source>
</evidence>
<dbReference type="Proteomes" id="UP000218069">
    <property type="component" value="Unassembled WGS sequence"/>
</dbReference>
<reference evidence="10" key="1">
    <citation type="submission" date="2017-08" db="EMBL/GenBank/DDBJ databases">
        <authorList>
            <person name="Varghese N."/>
            <person name="Submissions S."/>
        </authorList>
    </citation>
    <scope>NUCLEOTIDE SEQUENCE [LARGE SCALE GENOMIC DNA]</scope>
    <source>
        <strain evidence="10">AP-Melu-1000-B4</strain>
    </source>
</reference>
<dbReference type="CDD" id="cd03064">
    <property type="entry name" value="TRX_Fd_NuoE"/>
    <property type="match status" value="1"/>
</dbReference>
<organism evidence="9 10">
    <name type="scientific">Polynucleobacter meluiroseus</name>
    <dbReference type="NCBI Taxonomy" id="1938814"/>
    <lineage>
        <taxon>Bacteria</taxon>
        <taxon>Pseudomonadati</taxon>
        <taxon>Pseudomonadota</taxon>
        <taxon>Betaproteobacteria</taxon>
        <taxon>Burkholderiales</taxon>
        <taxon>Burkholderiaceae</taxon>
        <taxon>Polynucleobacter</taxon>
    </lineage>
</organism>
<comment type="catalytic activity">
    <reaction evidence="7">
        <text>a quinone + NADH + 5 H(+)(in) = a quinol + NAD(+) + 4 H(+)(out)</text>
        <dbReference type="Rhea" id="RHEA:57888"/>
        <dbReference type="ChEBI" id="CHEBI:15378"/>
        <dbReference type="ChEBI" id="CHEBI:24646"/>
        <dbReference type="ChEBI" id="CHEBI:57540"/>
        <dbReference type="ChEBI" id="CHEBI:57945"/>
        <dbReference type="ChEBI" id="CHEBI:132124"/>
    </reaction>
</comment>
<dbReference type="PANTHER" id="PTHR10371">
    <property type="entry name" value="NADH DEHYDROGENASE UBIQUINONE FLAVOPROTEIN 2, MITOCHONDRIAL"/>
    <property type="match status" value="1"/>
</dbReference>
<accession>A0A240DZK3</accession>
<evidence type="ECO:0000256" key="1">
    <source>
        <dbReference type="ARBA" id="ARBA00010643"/>
    </source>
</evidence>
<dbReference type="GO" id="GO:0003954">
    <property type="term" value="F:NADH dehydrogenase activity"/>
    <property type="evidence" value="ECO:0007669"/>
    <property type="project" value="TreeGrafter"/>
</dbReference>
<dbReference type="AlphaFoldDB" id="A0A240DZK3"/>
<evidence type="ECO:0000256" key="4">
    <source>
        <dbReference type="ARBA" id="ARBA00023004"/>
    </source>
</evidence>
<gene>
    <name evidence="9" type="ORF">SAMN06295945_0774</name>
</gene>
<keyword evidence="4 8" id="KW-0408">Iron</keyword>
<feature type="binding site" evidence="8">
    <location>
        <position position="87"/>
    </location>
    <ligand>
        <name>[2Fe-2S] cluster</name>
        <dbReference type="ChEBI" id="CHEBI:190135"/>
    </ligand>
</feature>